<name>A0A1I1NDF8_9RHOB</name>
<evidence type="ECO:0000256" key="1">
    <source>
        <dbReference type="SAM" id="Phobius"/>
    </source>
</evidence>
<dbReference type="InterPro" id="IPR018687">
    <property type="entry name" value="DUF2177_membr"/>
</dbReference>
<feature type="transmembrane region" description="Helical" evidence="1">
    <location>
        <begin position="71"/>
        <end position="90"/>
    </location>
</feature>
<dbReference type="Proteomes" id="UP000231644">
    <property type="component" value="Unassembled WGS sequence"/>
</dbReference>
<dbReference type="STRING" id="517719.SAMN05421762_2914"/>
<organism evidence="2 3">
    <name type="scientific">Pseudooceanicola nitratireducens</name>
    <dbReference type="NCBI Taxonomy" id="517719"/>
    <lineage>
        <taxon>Bacteria</taxon>
        <taxon>Pseudomonadati</taxon>
        <taxon>Pseudomonadota</taxon>
        <taxon>Alphaproteobacteria</taxon>
        <taxon>Rhodobacterales</taxon>
        <taxon>Paracoccaceae</taxon>
        <taxon>Pseudooceanicola</taxon>
    </lineage>
</organism>
<dbReference type="RefSeq" id="WP_093446570.1">
    <property type="nucleotide sequence ID" value="NZ_FNZG01000001.1"/>
</dbReference>
<gene>
    <name evidence="2" type="ORF">SAMN05421762_2914</name>
</gene>
<sequence>MQLVTLYLSTALIFLGLDAIMLKNVMRPLFETRIADLLLDDLRLAPAAVFYLFYVAGVVWFVSWPAYRDGSAWGALMNGALIGAMAYGTYEFTNYATLKAWAPKMVAVDLIWGTLLTGGAAALGVLITQAIFRNPA</sequence>
<keyword evidence="3" id="KW-1185">Reference proteome</keyword>
<dbReference type="OrthoDB" id="166547at2"/>
<feature type="transmembrane region" description="Helical" evidence="1">
    <location>
        <begin position="110"/>
        <end position="132"/>
    </location>
</feature>
<evidence type="ECO:0000313" key="3">
    <source>
        <dbReference type="Proteomes" id="UP000231644"/>
    </source>
</evidence>
<dbReference type="EMBL" id="FOLX01000001">
    <property type="protein sequence ID" value="SFC95587.1"/>
    <property type="molecule type" value="Genomic_DNA"/>
</dbReference>
<keyword evidence="1" id="KW-0472">Membrane</keyword>
<reference evidence="2 3" key="1">
    <citation type="submission" date="2016-10" db="EMBL/GenBank/DDBJ databases">
        <authorList>
            <person name="de Groot N.N."/>
        </authorList>
    </citation>
    <scope>NUCLEOTIDE SEQUENCE [LARGE SCALE GENOMIC DNA]</scope>
    <source>
        <strain evidence="2 3">DSM 29619</strain>
    </source>
</reference>
<feature type="transmembrane region" description="Helical" evidence="1">
    <location>
        <begin position="43"/>
        <end position="64"/>
    </location>
</feature>
<dbReference type="AlphaFoldDB" id="A0A1I1NDF8"/>
<proteinExistence type="predicted"/>
<dbReference type="Pfam" id="PF09945">
    <property type="entry name" value="DUF2177"/>
    <property type="match status" value="1"/>
</dbReference>
<keyword evidence="1" id="KW-1133">Transmembrane helix</keyword>
<accession>A0A1I1NDF8</accession>
<keyword evidence="1" id="KW-0812">Transmembrane</keyword>
<protein>
    <submittedName>
        <fullName evidence="2">Uncharacterized membrane protein</fullName>
    </submittedName>
</protein>
<evidence type="ECO:0000313" key="2">
    <source>
        <dbReference type="EMBL" id="SFC95587.1"/>
    </source>
</evidence>